<feature type="compositionally biased region" description="Acidic residues" evidence="3">
    <location>
        <begin position="66"/>
        <end position="82"/>
    </location>
</feature>
<feature type="region of interest" description="Disordered" evidence="3">
    <location>
        <begin position="1"/>
        <end position="85"/>
    </location>
</feature>
<proteinExistence type="predicted"/>
<dbReference type="GO" id="GO:0016020">
    <property type="term" value="C:membrane"/>
    <property type="evidence" value="ECO:0007669"/>
    <property type="project" value="UniProtKB-SubCell"/>
</dbReference>
<evidence type="ECO:0000256" key="4">
    <source>
        <dbReference type="SAM" id="Phobius"/>
    </source>
</evidence>
<protein>
    <submittedName>
        <fullName evidence="5">Mce associated membrane protein</fullName>
    </submittedName>
</protein>
<reference evidence="5 6" key="1">
    <citation type="submission" date="2015-03" db="EMBL/GenBank/DDBJ databases">
        <authorList>
            <person name="Murphy D."/>
        </authorList>
    </citation>
    <scope>NUCLEOTIDE SEQUENCE [LARGE SCALE GENOMIC DNA]</scope>
    <source>
        <strain evidence="5 6">PAP088</strain>
    </source>
</reference>
<gene>
    <name evidence="5" type="ORF">ERS075579_01921</name>
</gene>
<feature type="transmembrane region" description="Helical" evidence="4">
    <location>
        <begin position="93"/>
        <end position="116"/>
    </location>
</feature>
<keyword evidence="2 4" id="KW-0472">Membrane</keyword>
<comment type="subcellular location">
    <subcellularLocation>
        <location evidence="1">Membrane</location>
    </subcellularLocation>
</comment>
<evidence type="ECO:0000313" key="5">
    <source>
        <dbReference type="EMBL" id="CPV47757.1"/>
    </source>
</evidence>
<dbReference type="AlphaFoldDB" id="A0A0U0YEA1"/>
<feature type="compositionally biased region" description="Low complexity" evidence="3">
    <location>
        <begin position="27"/>
        <end position="50"/>
    </location>
</feature>
<dbReference type="EMBL" id="CSWP01000003">
    <property type="protein sequence ID" value="CPV47757.1"/>
    <property type="molecule type" value="Genomic_DNA"/>
</dbReference>
<organism evidence="5 6">
    <name type="scientific">Mycobacteroides abscessus</name>
    <dbReference type="NCBI Taxonomy" id="36809"/>
    <lineage>
        <taxon>Bacteria</taxon>
        <taxon>Bacillati</taxon>
        <taxon>Actinomycetota</taxon>
        <taxon>Actinomycetes</taxon>
        <taxon>Mycobacteriales</taxon>
        <taxon>Mycobacteriaceae</taxon>
        <taxon>Mycobacteroides</taxon>
    </lineage>
</organism>
<evidence type="ECO:0000256" key="1">
    <source>
        <dbReference type="ARBA" id="ARBA00004370"/>
    </source>
</evidence>
<keyword evidence="4" id="KW-0812">Transmembrane</keyword>
<dbReference type="PANTHER" id="PTHR37042:SF4">
    <property type="entry name" value="OUTER MEMBRANE PROTEIN RV1973"/>
    <property type="match status" value="1"/>
</dbReference>
<name>A0A0U0YEA1_9MYCO</name>
<keyword evidence="4" id="KW-1133">Transmembrane helix</keyword>
<accession>A0A0U0YEA1</accession>
<dbReference type="RefSeq" id="WP_005071699.1">
    <property type="nucleotide sequence ID" value="NZ_CP014959.1"/>
</dbReference>
<dbReference type="PANTHER" id="PTHR37042">
    <property type="entry name" value="OUTER MEMBRANE PROTEIN RV1973"/>
    <property type="match status" value="1"/>
</dbReference>
<evidence type="ECO:0000256" key="3">
    <source>
        <dbReference type="SAM" id="MobiDB-lite"/>
    </source>
</evidence>
<feature type="compositionally biased region" description="Basic and acidic residues" evidence="3">
    <location>
        <begin position="1"/>
        <end position="14"/>
    </location>
</feature>
<sequence length="246" mass="26342">MADDAADKDAKNADESAVTSDAEKAESSSPSSAAVESTAEGTTEAAAAEVADFDAEDSEKAKDSGAVEDSDDEDISLEPDEEQNPKRIRGRHWALTAAAIVAIAIVALAAIIGRLYEEQRIEEQSSREALAAAQEFANVMINVDSAKLDESSNKTLERSTGDFKQKYSESSTTLRQVMIENKAKATGVVVDSAVKSATPDKVEVLLFIDQAVSNVAIPDARMDRSRVQITMQKVDGRWLASDVELT</sequence>
<dbReference type="Proteomes" id="UP000045782">
    <property type="component" value="Unassembled WGS sequence"/>
</dbReference>
<evidence type="ECO:0000313" key="6">
    <source>
        <dbReference type="Proteomes" id="UP000045782"/>
    </source>
</evidence>
<evidence type="ECO:0000256" key="2">
    <source>
        <dbReference type="ARBA" id="ARBA00023136"/>
    </source>
</evidence>